<name>A0A1H6F1G4_9ACTN</name>
<proteinExistence type="predicted"/>
<evidence type="ECO:0000313" key="2">
    <source>
        <dbReference type="Proteomes" id="UP000236732"/>
    </source>
</evidence>
<dbReference type="EMBL" id="FNVT01000050">
    <property type="protein sequence ID" value="SEH03970.1"/>
    <property type="molecule type" value="Genomic_DNA"/>
</dbReference>
<gene>
    <name evidence="1" type="ORF">SAMN05444920_15015</name>
</gene>
<reference evidence="1 2" key="1">
    <citation type="submission" date="2016-10" db="EMBL/GenBank/DDBJ databases">
        <authorList>
            <person name="de Groot N.N."/>
        </authorList>
    </citation>
    <scope>NUCLEOTIDE SEQUENCE [LARGE SCALE GENOMIC DNA]</scope>
    <source>
        <strain evidence="1 2">CGMCC 4.7037</strain>
    </source>
</reference>
<sequence>MPTIEQAIALFGVTIDEHLDRQAEIPILSGLQFQGDVAVVPARRDPARTPVPETGVPIVRGQAEANTHLLLATGKAFFAPERFGGGLVLGVLTVAEGATAYLAHPEHAFTGIAPGTYELRRQREQANGARFVED</sequence>
<keyword evidence="2" id="KW-1185">Reference proteome</keyword>
<protein>
    <submittedName>
        <fullName evidence="1">Uncharacterized protein</fullName>
    </submittedName>
</protein>
<dbReference type="AlphaFoldDB" id="A0A1H6F1G4"/>
<organism evidence="1 2">
    <name type="scientific">Nonomuraea solani</name>
    <dbReference type="NCBI Taxonomy" id="1144553"/>
    <lineage>
        <taxon>Bacteria</taxon>
        <taxon>Bacillati</taxon>
        <taxon>Actinomycetota</taxon>
        <taxon>Actinomycetes</taxon>
        <taxon>Streptosporangiales</taxon>
        <taxon>Streptosporangiaceae</taxon>
        <taxon>Nonomuraea</taxon>
    </lineage>
</organism>
<accession>A0A1H6F1G4</accession>
<dbReference type="RefSeq" id="WP_103964882.1">
    <property type="nucleotide sequence ID" value="NZ_FNVT01000050.1"/>
</dbReference>
<dbReference type="OrthoDB" id="3377664at2"/>
<evidence type="ECO:0000313" key="1">
    <source>
        <dbReference type="EMBL" id="SEH03970.1"/>
    </source>
</evidence>
<dbReference type="Proteomes" id="UP000236732">
    <property type="component" value="Unassembled WGS sequence"/>
</dbReference>